<proteinExistence type="predicted"/>
<comment type="caution">
    <text evidence="1">The sequence shown here is derived from an EMBL/GenBank/DDBJ whole genome shotgun (WGS) entry which is preliminary data.</text>
</comment>
<accession>A0ACA9N6I9</accession>
<name>A0ACA9N6I9_9GLOM</name>
<evidence type="ECO:0000313" key="2">
    <source>
        <dbReference type="Proteomes" id="UP000789366"/>
    </source>
</evidence>
<dbReference type="Proteomes" id="UP000789366">
    <property type="component" value="Unassembled WGS sequence"/>
</dbReference>
<organism evidence="1 2">
    <name type="scientific">Cetraspora pellucida</name>
    <dbReference type="NCBI Taxonomy" id="1433469"/>
    <lineage>
        <taxon>Eukaryota</taxon>
        <taxon>Fungi</taxon>
        <taxon>Fungi incertae sedis</taxon>
        <taxon>Mucoromycota</taxon>
        <taxon>Glomeromycotina</taxon>
        <taxon>Glomeromycetes</taxon>
        <taxon>Diversisporales</taxon>
        <taxon>Gigasporaceae</taxon>
        <taxon>Cetraspora</taxon>
    </lineage>
</organism>
<protein>
    <submittedName>
        <fullName evidence="1">5818_t:CDS:1</fullName>
    </submittedName>
</protein>
<gene>
    <name evidence="1" type="ORF">SPELUC_LOCUS8256</name>
</gene>
<keyword evidence="2" id="KW-1185">Reference proteome</keyword>
<evidence type="ECO:0000313" key="1">
    <source>
        <dbReference type="EMBL" id="CAG8631982.1"/>
    </source>
</evidence>
<reference evidence="1" key="1">
    <citation type="submission" date="2021-06" db="EMBL/GenBank/DDBJ databases">
        <authorList>
            <person name="Kallberg Y."/>
            <person name="Tangrot J."/>
            <person name="Rosling A."/>
        </authorList>
    </citation>
    <scope>NUCLEOTIDE SEQUENCE</scope>
    <source>
        <strain evidence="1">28 12/20/2015</strain>
    </source>
</reference>
<sequence>VLEALKSGSSISTMKSIDKVLSINKNNIINNVINVDDDIQNEVAESSSRFPLNEVPLRSPLNEALSRFLLSKIFTNTLENPSINAECKQNTSIMEKQEALETMLTQLTNDIKTLQLSYKRFKLKTTEKEYK</sequence>
<dbReference type="EMBL" id="CAJVPW010012086">
    <property type="protein sequence ID" value="CAG8631982.1"/>
    <property type="molecule type" value="Genomic_DNA"/>
</dbReference>
<feature type="non-terminal residue" evidence="1">
    <location>
        <position position="1"/>
    </location>
</feature>